<reference evidence="8 9" key="1">
    <citation type="submission" date="2022-12" db="EMBL/GenBank/DDBJ databases">
        <title>Metagenome assembled genome from gulf of manar.</title>
        <authorList>
            <person name="Kohli P."/>
            <person name="Pk S."/>
            <person name="Venkata Ramana C."/>
            <person name="Sasikala C."/>
        </authorList>
    </citation>
    <scope>NUCLEOTIDE SEQUENCE [LARGE SCALE GENOMIC DNA]</scope>
    <source>
        <strain evidence="8">JB008</strain>
    </source>
</reference>
<dbReference type="Pfam" id="PF13507">
    <property type="entry name" value="GATase_5"/>
    <property type="match status" value="1"/>
</dbReference>
<evidence type="ECO:0000256" key="4">
    <source>
        <dbReference type="ARBA" id="ARBA00022755"/>
    </source>
</evidence>
<gene>
    <name evidence="8" type="ORF">PQJ61_04940</name>
</gene>
<dbReference type="PROSITE" id="PS51273">
    <property type="entry name" value="GATASE_TYPE_1"/>
    <property type="match status" value="1"/>
</dbReference>
<dbReference type="Gene3D" id="3.40.50.880">
    <property type="match status" value="1"/>
</dbReference>
<evidence type="ECO:0000313" key="8">
    <source>
        <dbReference type="EMBL" id="MDC7226093.1"/>
    </source>
</evidence>
<proteinExistence type="predicted"/>
<evidence type="ECO:0000256" key="5">
    <source>
        <dbReference type="ARBA" id="ARBA00022801"/>
    </source>
</evidence>
<dbReference type="GO" id="GO:0016787">
    <property type="term" value="F:hydrolase activity"/>
    <property type="evidence" value="ECO:0007669"/>
    <property type="project" value="UniProtKB-KW"/>
</dbReference>
<evidence type="ECO:0000256" key="3">
    <source>
        <dbReference type="ARBA" id="ARBA00022741"/>
    </source>
</evidence>
<dbReference type="PANTHER" id="PTHR10099:SF1">
    <property type="entry name" value="PHOSPHORIBOSYLFORMYLGLYCINAMIDINE SYNTHASE"/>
    <property type="match status" value="1"/>
</dbReference>
<dbReference type="InterPro" id="IPR029062">
    <property type="entry name" value="Class_I_gatase-like"/>
</dbReference>
<dbReference type="GO" id="GO:0005524">
    <property type="term" value="F:ATP binding"/>
    <property type="evidence" value="ECO:0007669"/>
    <property type="project" value="UniProtKB-KW"/>
</dbReference>
<keyword evidence="1" id="KW-0963">Cytoplasm</keyword>
<dbReference type="AlphaFoldDB" id="A0AAJ1IB90"/>
<accession>A0AAJ1IB90</accession>
<dbReference type="GO" id="GO:0005737">
    <property type="term" value="C:cytoplasm"/>
    <property type="evidence" value="ECO:0007669"/>
    <property type="project" value="TreeGrafter"/>
</dbReference>
<dbReference type="EMBL" id="JAQQAL010000011">
    <property type="protein sequence ID" value="MDC7226093.1"/>
    <property type="molecule type" value="Genomic_DNA"/>
</dbReference>
<keyword evidence="7" id="KW-0315">Glutamine amidotransferase</keyword>
<keyword evidence="4" id="KW-0658">Purine biosynthesis</keyword>
<keyword evidence="3" id="KW-0547">Nucleotide-binding</keyword>
<keyword evidence="5" id="KW-0378">Hydrolase</keyword>
<dbReference type="PANTHER" id="PTHR10099">
    <property type="entry name" value="PHOSPHORIBOSYLFORMYLGLYCINAMIDINE SYNTHASE"/>
    <property type="match status" value="1"/>
</dbReference>
<sequence length="252" mass="28033">MENMTVKTCIITGFGINSDRDLAEAFKMSGSEVELLHINDLIAKPSHLDDFQILGFPGGFSFGDHLGSGLVFAHLFKKHLKNSLQKFIDEGKLIIGICNGFQVLVKMGVLPNTGGDWKPEVTLVHNDCGTFIDDWVTLEAKPGSNCVWLKDIERIDLPIRHGEGRFITDDEAVLNYLKENDLDVLTYSGWNPNGSVSDIAGITDKTGRILGLMPHPEAFIHPENHPMWARKTIDRGYGLDIIKNGVNYFSHN</sequence>
<evidence type="ECO:0000256" key="1">
    <source>
        <dbReference type="ARBA" id="ARBA00022490"/>
    </source>
</evidence>
<evidence type="ECO:0000256" key="6">
    <source>
        <dbReference type="ARBA" id="ARBA00022840"/>
    </source>
</evidence>
<dbReference type="Proteomes" id="UP001221217">
    <property type="component" value="Unassembled WGS sequence"/>
</dbReference>
<name>A0AAJ1IB90_9SPIO</name>
<dbReference type="SUPFAM" id="SSF52317">
    <property type="entry name" value="Class I glutamine amidotransferase-like"/>
    <property type="match status" value="1"/>
</dbReference>
<evidence type="ECO:0000256" key="2">
    <source>
        <dbReference type="ARBA" id="ARBA00022598"/>
    </source>
</evidence>
<organism evidence="8 9">
    <name type="scientific">Candidatus Thalassospirochaeta sargassi</name>
    <dbReference type="NCBI Taxonomy" id="3119039"/>
    <lineage>
        <taxon>Bacteria</taxon>
        <taxon>Pseudomonadati</taxon>
        <taxon>Spirochaetota</taxon>
        <taxon>Spirochaetia</taxon>
        <taxon>Spirochaetales</taxon>
        <taxon>Spirochaetaceae</taxon>
        <taxon>Candidatus Thalassospirochaeta</taxon>
    </lineage>
</organism>
<protein>
    <submittedName>
        <fullName evidence="8">Phosphoribosylformylglycinamidine synthase subunit PurQ</fullName>
    </submittedName>
</protein>
<evidence type="ECO:0000256" key="7">
    <source>
        <dbReference type="ARBA" id="ARBA00022962"/>
    </source>
</evidence>
<keyword evidence="6" id="KW-0067">ATP-binding</keyword>
<keyword evidence="2" id="KW-0436">Ligase</keyword>
<dbReference type="SMART" id="SM01211">
    <property type="entry name" value="GATase_5"/>
    <property type="match status" value="1"/>
</dbReference>
<dbReference type="GO" id="GO:0004642">
    <property type="term" value="F:phosphoribosylformylglycinamidine synthase activity"/>
    <property type="evidence" value="ECO:0007669"/>
    <property type="project" value="InterPro"/>
</dbReference>
<comment type="caution">
    <text evidence="8">The sequence shown here is derived from an EMBL/GenBank/DDBJ whole genome shotgun (WGS) entry which is preliminary data.</text>
</comment>
<evidence type="ECO:0000313" key="9">
    <source>
        <dbReference type="Proteomes" id="UP001221217"/>
    </source>
</evidence>
<dbReference type="GO" id="GO:0006189">
    <property type="term" value="P:'de novo' IMP biosynthetic process"/>
    <property type="evidence" value="ECO:0007669"/>
    <property type="project" value="InterPro"/>
</dbReference>
<dbReference type="InterPro" id="IPR010075">
    <property type="entry name" value="PRibForGlyAmidine_synth_PurQ"/>
</dbReference>
<dbReference type="PIRSF" id="PIRSF001586">
    <property type="entry name" value="FGAM_synth_I"/>
    <property type="match status" value="1"/>
</dbReference>